<reference evidence="2" key="1">
    <citation type="submission" date="2021-01" db="EMBL/GenBank/DDBJ databases">
        <authorList>
            <person name="Corre E."/>
            <person name="Pelletier E."/>
            <person name="Niang G."/>
            <person name="Scheremetjew M."/>
            <person name="Finn R."/>
            <person name="Kale V."/>
            <person name="Holt S."/>
            <person name="Cochrane G."/>
            <person name="Meng A."/>
            <person name="Brown T."/>
            <person name="Cohen L."/>
        </authorList>
    </citation>
    <scope>NUCLEOTIDE SEQUENCE</scope>
    <source>
        <strain evidence="2">Pbaha01</strain>
    </source>
</reference>
<feature type="compositionally biased region" description="Basic and acidic residues" evidence="1">
    <location>
        <begin position="56"/>
        <end position="82"/>
    </location>
</feature>
<feature type="region of interest" description="Disordered" evidence="1">
    <location>
        <begin position="1"/>
        <end position="82"/>
    </location>
</feature>
<dbReference type="AlphaFoldDB" id="A0A7S0B650"/>
<accession>A0A7S0B650</accession>
<name>A0A7S0B650_9DINO</name>
<sequence>MKYASNESTDSLSSAASVGASSKRSSGEVQPKSTTKQQRAQRTSSFSRESTPQVEWPERGRPEQRSPVKDAPRPSSDTVDRHMRRLEQFLAEVKKNPQRLVTHVERRRAEKTHLAYIVV</sequence>
<feature type="compositionally biased region" description="Low complexity" evidence="1">
    <location>
        <begin position="11"/>
        <end position="24"/>
    </location>
</feature>
<dbReference type="EMBL" id="HBEG01046273">
    <property type="protein sequence ID" value="CAD8384423.1"/>
    <property type="molecule type" value="Transcribed_RNA"/>
</dbReference>
<evidence type="ECO:0000313" key="2">
    <source>
        <dbReference type="EMBL" id="CAD8384423.1"/>
    </source>
</evidence>
<proteinExistence type="predicted"/>
<gene>
    <name evidence="2" type="ORF">PBAH0796_LOCUS28111</name>
</gene>
<evidence type="ECO:0000256" key="1">
    <source>
        <dbReference type="SAM" id="MobiDB-lite"/>
    </source>
</evidence>
<protein>
    <submittedName>
        <fullName evidence="2">Uncharacterized protein</fullName>
    </submittedName>
</protein>
<feature type="compositionally biased region" description="Polar residues" evidence="1">
    <location>
        <begin position="27"/>
        <end position="53"/>
    </location>
</feature>
<feature type="compositionally biased region" description="Polar residues" evidence="1">
    <location>
        <begin position="1"/>
        <end position="10"/>
    </location>
</feature>
<organism evidence="2">
    <name type="scientific">Pyrodinium bahamense</name>
    <dbReference type="NCBI Taxonomy" id="73915"/>
    <lineage>
        <taxon>Eukaryota</taxon>
        <taxon>Sar</taxon>
        <taxon>Alveolata</taxon>
        <taxon>Dinophyceae</taxon>
        <taxon>Gonyaulacales</taxon>
        <taxon>Pyrocystaceae</taxon>
        <taxon>Pyrodinium</taxon>
    </lineage>
</organism>